<dbReference type="SMART" id="SM00052">
    <property type="entry name" value="EAL"/>
    <property type="match status" value="1"/>
</dbReference>
<keyword evidence="1" id="KW-0812">Transmembrane</keyword>
<keyword evidence="1" id="KW-0472">Membrane</keyword>
<dbReference type="Gene3D" id="3.40.190.10">
    <property type="entry name" value="Periplasmic binding protein-like II"/>
    <property type="match status" value="1"/>
</dbReference>
<feature type="domain" description="EAL" evidence="2">
    <location>
        <begin position="352"/>
        <end position="607"/>
    </location>
</feature>
<name>A0A9D2RQY4_9FIRM</name>
<dbReference type="AlphaFoldDB" id="A0A9D2RQY4"/>
<evidence type="ECO:0000256" key="1">
    <source>
        <dbReference type="SAM" id="Phobius"/>
    </source>
</evidence>
<keyword evidence="1" id="KW-1133">Transmembrane helix</keyword>
<reference evidence="3" key="2">
    <citation type="submission" date="2021-04" db="EMBL/GenBank/DDBJ databases">
        <authorList>
            <person name="Gilroy R."/>
        </authorList>
    </citation>
    <scope>NUCLEOTIDE SEQUENCE</scope>
    <source>
        <strain evidence="3">ChiBcec18-1249</strain>
    </source>
</reference>
<dbReference type="InterPro" id="IPR001633">
    <property type="entry name" value="EAL_dom"/>
</dbReference>
<comment type="caution">
    <text evidence="3">The sequence shown here is derived from an EMBL/GenBank/DDBJ whole genome shotgun (WGS) entry which is preliminary data.</text>
</comment>
<dbReference type="Proteomes" id="UP000823824">
    <property type="component" value="Unassembled WGS sequence"/>
</dbReference>
<evidence type="ECO:0000259" key="2">
    <source>
        <dbReference type="PROSITE" id="PS50883"/>
    </source>
</evidence>
<dbReference type="EMBL" id="DWZJ01000032">
    <property type="protein sequence ID" value="HJB12904.1"/>
    <property type="molecule type" value="Genomic_DNA"/>
</dbReference>
<dbReference type="PROSITE" id="PS50883">
    <property type="entry name" value="EAL"/>
    <property type="match status" value="1"/>
</dbReference>
<dbReference type="PANTHER" id="PTHR33121:SF70">
    <property type="entry name" value="SIGNALING PROTEIN YKOW"/>
    <property type="match status" value="1"/>
</dbReference>
<dbReference type="InterPro" id="IPR050706">
    <property type="entry name" value="Cyclic-di-GMP_PDE-like"/>
</dbReference>
<sequence>MSREEQSLQTGGTIIYVAGNPDLSPLEYYDAESQTYQGVIPEFLAAFAQEYGYDLRYFQPGTDDRRAELAENQQVDLISGCEAGDRYAHVDGEPLVLFPSQANGEETAYALFLTRVSPASFQADLRAYAARTSQAEWTGAILQSAGETQPQQVPSGLLWGAGLAVLALAVITSILALLLRRREKERGAQDRSGDGLGSLDTLKRAFANIARGPARSQYSLVCIHLELDQTGRLWGFERARALFLHGAQLLRREAGAGDLAAHCGEDLLLLKRAADPQEVLGWADGVVRQLRDTFPAGLRPQDAAAGVYPLATASHDFQQTLFHVSQCARAACRTGQTCRLCGTDQCRPCQERWELLDDLSDALERNAFQLYVQFFVDAATFRVVGGEALSRWYHPRLGLLNPSRYVPLLEETGQIERLDLYGLEQACGFLEDLRAHQVQDFFISCNFSRMTFSAPDFARRCVQVVQRYTFPRKFLILEVTESQQMASCEMERLRQNIRAVRENGMRVIFDDFGAGFSSFRDLQACPMDGLKLDKELVDHMQTEKGQIILKALVEVGHRMGLTILAEGVEDERQIALLQKLHCDAFQGFRFAVPLPAAEAKSRILRGDRSLQDRAHDPG</sequence>
<gene>
    <name evidence="3" type="ORF">H9787_04260</name>
</gene>
<reference evidence="3" key="1">
    <citation type="journal article" date="2021" name="PeerJ">
        <title>Extensive microbial diversity within the chicken gut microbiome revealed by metagenomics and culture.</title>
        <authorList>
            <person name="Gilroy R."/>
            <person name="Ravi A."/>
            <person name="Getino M."/>
            <person name="Pursley I."/>
            <person name="Horton D.L."/>
            <person name="Alikhan N.F."/>
            <person name="Baker D."/>
            <person name="Gharbi K."/>
            <person name="Hall N."/>
            <person name="Watson M."/>
            <person name="Adriaenssens E.M."/>
            <person name="Foster-Nyarko E."/>
            <person name="Jarju S."/>
            <person name="Secka A."/>
            <person name="Antonio M."/>
            <person name="Oren A."/>
            <person name="Chaudhuri R.R."/>
            <person name="La Ragione R."/>
            <person name="Hildebrand F."/>
            <person name="Pallen M.J."/>
        </authorList>
    </citation>
    <scope>NUCLEOTIDE SEQUENCE</scope>
    <source>
        <strain evidence="3">ChiBcec18-1249</strain>
    </source>
</reference>
<dbReference type="SUPFAM" id="SSF141868">
    <property type="entry name" value="EAL domain-like"/>
    <property type="match status" value="1"/>
</dbReference>
<organism evidence="3 4">
    <name type="scientific">Candidatus Oscillibacter excrementigallinarum</name>
    <dbReference type="NCBI Taxonomy" id="2838716"/>
    <lineage>
        <taxon>Bacteria</taxon>
        <taxon>Bacillati</taxon>
        <taxon>Bacillota</taxon>
        <taxon>Clostridia</taxon>
        <taxon>Eubacteriales</taxon>
        <taxon>Oscillospiraceae</taxon>
        <taxon>Oscillibacter</taxon>
    </lineage>
</organism>
<dbReference type="Pfam" id="PF00563">
    <property type="entry name" value="EAL"/>
    <property type="match status" value="1"/>
</dbReference>
<dbReference type="PANTHER" id="PTHR33121">
    <property type="entry name" value="CYCLIC DI-GMP PHOSPHODIESTERASE PDEF"/>
    <property type="match status" value="1"/>
</dbReference>
<accession>A0A9D2RQY4</accession>
<protein>
    <submittedName>
        <fullName evidence="3">EAL domain-containing protein</fullName>
    </submittedName>
</protein>
<dbReference type="CDD" id="cd01948">
    <property type="entry name" value="EAL"/>
    <property type="match status" value="1"/>
</dbReference>
<proteinExistence type="predicted"/>
<dbReference type="Gene3D" id="3.20.20.450">
    <property type="entry name" value="EAL domain"/>
    <property type="match status" value="1"/>
</dbReference>
<evidence type="ECO:0000313" key="3">
    <source>
        <dbReference type="EMBL" id="HJB12904.1"/>
    </source>
</evidence>
<dbReference type="SUPFAM" id="SSF53850">
    <property type="entry name" value="Periplasmic binding protein-like II"/>
    <property type="match status" value="1"/>
</dbReference>
<feature type="transmembrane region" description="Helical" evidence="1">
    <location>
        <begin position="157"/>
        <end position="179"/>
    </location>
</feature>
<evidence type="ECO:0000313" key="4">
    <source>
        <dbReference type="Proteomes" id="UP000823824"/>
    </source>
</evidence>
<dbReference type="GO" id="GO:0071111">
    <property type="term" value="F:cyclic-guanylate-specific phosphodiesterase activity"/>
    <property type="evidence" value="ECO:0007669"/>
    <property type="project" value="InterPro"/>
</dbReference>
<dbReference type="InterPro" id="IPR035919">
    <property type="entry name" value="EAL_sf"/>
</dbReference>